<reference evidence="2" key="1">
    <citation type="submission" date="2021-06" db="EMBL/GenBank/DDBJ databases">
        <title>Comparative genomics, transcriptomics and evolutionary studies reveal genomic signatures of adaptation to plant cell wall in hemibiotrophic fungi.</title>
        <authorList>
            <consortium name="DOE Joint Genome Institute"/>
            <person name="Baroncelli R."/>
            <person name="Diaz J.F."/>
            <person name="Benocci T."/>
            <person name="Peng M."/>
            <person name="Battaglia E."/>
            <person name="Haridas S."/>
            <person name="Andreopoulos W."/>
            <person name="Labutti K."/>
            <person name="Pangilinan J."/>
            <person name="Floch G.L."/>
            <person name="Makela M.R."/>
            <person name="Henrissat B."/>
            <person name="Grigoriev I.V."/>
            <person name="Crouch J.A."/>
            <person name="De Vries R.P."/>
            <person name="Sukno S.A."/>
            <person name="Thon M.R."/>
        </authorList>
    </citation>
    <scope>NUCLEOTIDE SEQUENCE</scope>
    <source>
        <strain evidence="2">CBS 193.32</strain>
    </source>
</reference>
<feature type="region of interest" description="Disordered" evidence="1">
    <location>
        <begin position="157"/>
        <end position="200"/>
    </location>
</feature>
<keyword evidence="3" id="KW-1185">Reference proteome</keyword>
<evidence type="ECO:0000256" key="1">
    <source>
        <dbReference type="SAM" id="MobiDB-lite"/>
    </source>
</evidence>
<gene>
    <name evidence="2" type="ORF">BDP55DRAFT_287588</name>
</gene>
<evidence type="ECO:0000313" key="3">
    <source>
        <dbReference type="Proteomes" id="UP001224890"/>
    </source>
</evidence>
<dbReference type="RefSeq" id="XP_060425581.1">
    <property type="nucleotide sequence ID" value="XM_060566529.1"/>
</dbReference>
<organism evidence="2 3">
    <name type="scientific">Colletotrichum godetiae</name>
    <dbReference type="NCBI Taxonomy" id="1209918"/>
    <lineage>
        <taxon>Eukaryota</taxon>
        <taxon>Fungi</taxon>
        <taxon>Dikarya</taxon>
        <taxon>Ascomycota</taxon>
        <taxon>Pezizomycotina</taxon>
        <taxon>Sordariomycetes</taxon>
        <taxon>Hypocreomycetidae</taxon>
        <taxon>Glomerellales</taxon>
        <taxon>Glomerellaceae</taxon>
        <taxon>Colletotrichum</taxon>
        <taxon>Colletotrichum acutatum species complex</taxon>
    </lineage>
</organism>
<accession>A0AAJ0AFL7</accession>
<evidence type="ECO:0000313" key="2">
    <source>
        <dbReference type="EMBL" id="KAK1671578.1"/>
    </source>
</evidence>
<comment type="caution">
    <text evidence="2">The sequence shown here is derived from an EMBL/GenBank/DDBJ whole genome shotgun (WGS) entry which is preliminary data.</text>
</comment>
<dbReference type="Proteomes" id="UP001224890">
    <property type="component" value="Unassembled WGS sequence"/>
</dbReference>
<proteinExistence type="predicted"/>
<dbReference type="AlphaFoldDB" id="A0AAJ0AFL7"/>
<dbReference type="EMBL" id="JAHMHR010000045">
    <property type="protein sequence ID" value="KAK1671578.1"/>
    <property type="molecule type" value="Genomic_DNA"/>
</dbReference>
<dbReference type="GeneID" id="85451055"/>
<name>A0AAJ0AFL7_9PEZI</name>
<sequence length="209" mass="22651">MGLESRRSPVNLVFESHGSPGKGGKFLLAYDSERHCESQVRFLASHKGVTAKTAETLMDDRTVWQITVDGLNVQAIESANSDDGSSVYRLTVPSSNAALRAIQCLGLPDTHMECSEDSVRWLIIVKSTFTQAELDKLAFTDVERAQMSMAIGAIPRISKPAPKPTPRINEEDDVALPQAPVSGPAVPVGESGKPKKTGRARAFMKRFGL</sequence>
<protein>
    <submittedName>
        <fullName evidence="2">Uncharacterized protein</fullName>
    </submittedName>
</protein>